<dbReference type="AlphaFoldDB" id="G0VHJ0"/>
<sequence>MWYYPFFLANFTLLSRSLLLIYLFLSTPTYISPPLVSGCKIYIYISLFLSRQTQETSNTTANCYYKHQHSLCIHSHSPNGNNSNSSPSIAPGLAPALGRPSGNIGPRPCQTRKKPPNPTRQTLPALTHQHKPSPFLFARPSFCRSSSSHTG</sequence>
<dbReference type="KEGG" id="ncs:NCAS_0G04100"/>
<reference evidence="2 3" key="1">
    <citation type="journal article" date="2011" name="Proc. Natl. Acad. Sci. U.S.A.">
        <title>Evolutionary erosion of yeast sex chromosomes by mating-type switching accidents.</title>
        <authorList>
            <person name="Gordon J.L."/>
            <person name="Armisen D."/>
            <person name="Proux-Wera E."/>
            <person name="Oheigeartaigh S.S."/>
            <person name="Byrne K.P."/>
            <person name="Wolfe K.H."/>
        </authorList>
    </citation>
    <scope>NUCLEOTIDE SEQUENCE [LARGE SCALE GENOMIC DNA]</scope>
    <source>
        <strain evidence="3">ATCC 76901 / BCRC 22586 / CBS 4309 / NBRC 1992 / NRRL Y-12630</strain>
    </source>
</reference>
<evidence type="ECO:0000313" key="3">
    <source>
        <dbReference type="Proteomes" id="UP000001640"/>
    </source>
</evidence>
<reference key="2">
    <citation type="submission" date="2011-08" db="EMBL/GenBank/DDBJ databases">
        <title>Genome sequence of Naumovozyma castellii.</title>
        <authorList>
            <person name="Gordon J.L."/>
            <person name="Armisen D."/>
            <person name="Proux-Wera E."/>
            <person name="OhEigeartaigh S.S."/>
            <person name="Byrne K.P."/>
            <person name="Wolfe K.H."/>
        </authorList>
    </citation>
    <scope>NUCLEOTIDE SEQUENCE</scope>
    <source>
        <strain>Type strain:CBS 4309</strain>
    </source>
</reference>
<dbReference type="GeneID" id="96904961"/>
<dbReference type="RefSeq" id="XP_003677648.1">
    <property type="nucleotide sequence ID" value="XM_003677600.1"/>
</dbReference>
<dbReference type="Proteomes" id="UP000001640">
    <property type="component" value="Chromosome 7"/>
</dbReference>
<feature type="region of interest" description="Disordered" evidence="1">
    <location>
        <begin position="76"/>
        <end position="151"/>
    </location>
</feature>
<dbReference type="InParanoid" id="G0VHJ0"/>
<dbReference type="EMBL" id="HE576758">
    <property type="protein sequence ID" value="CCC71297.1"/>
    <property type="molecule type" value="Genomic_DNA"/>
</dbReference>
<accession>G0VHJ0</accession>
<gene>
    <name evidence="2" type="primary">NCAS0G04100</name>
    <name evidence="2" type="ordered locus">NCAS_0G04100</name>
</gene>
<evidence type="ECO:0000313" key="2">
    <source>
        <dbReference type="EMBL" id="CCC71297.1"/>
    </source>
</evidence>
<proteinExistence type="predicted"/>
<keyword evidence="3" id="KW-1185">Reference proteome</keyword>
<dbReference type="HOGENOM" id="CLU_1731962_0_0_1"/>
<organism evidence="2 3">
    <name type="scientific">Naumovozyma castellii</name>
    <name type="common">Yeast</name>
    <name type="synonym">Saccharomyces castellii</name>
    <dbReference type="NCBI Taxonomy" id="27288"/>
    <lineage>
        <taxon>Eukaryota</taxon>
        <taxon>Fungi</taxon>
        <taxon>Dikarya</taxon>
        <taxon>Ascomycota</taxon>
        <taxon>Saccharomycotina</taxon>
        <taxon>Saccharomycetes</taxon>
        <taxon>Saccharomycetales</taxon>
        <taxon>Saccharomycetaceae</taxon>
        <taxon>Naumovozyma</taxon>
    </lineage>
</organism>
<evidence type="ECO:0000256" key="1">
    <source>
        <dbReference type="SAM" id="MobiDB-lite"/>
    </source>
</evidence>
<name>G0VHJ0_NAUCA</name>
<protein>
    <submittedName>
        <fullName evidence="2">Uncharacterized protein</fullName>
    </submittedName>
</protein>
<feature type="compositionally biased region" description="Low complexity" evidence="1">
    <location>
        <begin position="76"/>
        <end position="88"/>
    </location>
</feature>